<dbReference type="EMBL" id="HE796683">
    <property type="protein sequence ID" value="CCG98631.1"/>
    <property type="molecule type" value="Genomic_DNA"/>
</dbReference>
<evidence type="ECO:0000259" key="2">
    <source>
        <dbReference type="Pfam" id="PF13648"/>
    </source>
</evidence>
<keyword evidence="4" id="KW-1185">Reference proteome</keyword>
<dbReference type="eggNOG" id="ENOG5032UW2">
    <property type="taxonomic scope" value="Bacteria"/>
</dbReference>
<dbReference type="InterPro" id="IPR024311">
    <property type="entry name" value="Lipocalin-like"/>
</dbReference>
<dbReference type="Pfam" id="PF13648">
    <property type="entry name" value="Lipocalin_4"/>
    <property type="match status" value="1"/>
</dbReference>
<reference evidence="3 4" key="1">
    <citation type="journal article" date="2012" name="J. Bacteriol.">
        <title>Genome Sequence of Fibrella aestuarina BUZ 2T, a Filamentous Marine Bacterium.</title>
        <authorList>
            <person name="Filippini M."/>
            <person name="Qi W."/>
            <person name="Blom J."/>
            <person name="Goesmann A."/>
            <person name="Smits T.H."/>
            <person name="Bagheri H.C."/>
        </authorList>
    </citation>
    <scope>NUCLEOTIDE SEQUENCE [LARGE SCALE GENOMIC DNA]</scope>
    <source>
        <strain evidence="4">BUZ 2T</strain>
    </source>
</reference>
<feature type="domain" description="Lipocalin-like" evidence="2">
    <location>
        <begin position="3"/>
        <end position="90"/>
    </location>
</feature>
<name>I0K3C8_9BACT</name>
<dbReference type="AlphaFoldDB" id="I0K3C8"/>
<gene>
    <name evidence="3" type="ORF">FAES_0620</name>
</gene>
<feature type="region of interest" description="Disordered" evidence="1">
    <location>
        <begin position="95"/>
        <end position="115"/>
    </location>
</feature>
<proteinExistence type="predicted"/>
<sequence length="115" mass="12047">MKKSWTVQSVTENGAAAYTNGAANNTRPGYSQFQLNLASPPSVTYRSVDGQTFTGTYSISGSTLTLTGLTPQPTGTNGTISFNISNLTDTGVTLTRTTADPKTGNSTNVYTLKTP</sequence>
<dbReference type="PATRIC" id="fig|1166018.3.peg.630"/>
<dbReference type="HOGENOM" id="CLU_132569_0_0_10"/>
<evidence type="ECO:0000313" key="4">
    <source>
        <dbReference type="Proteomes" id="UP000011058"/>
    </source>
</evidence>
<dbReference type="STRING" id="1166018.FAES_0620"/>
<dbReference type="KEGG" id="fae:FAES_0620"/>
<protein>
    <recommendedName>
        <fullName evidence="2">Lipocalin-like domain-containing protein</fullName>
    </recommendedName>
</protein>
<accession>I0K3C8</accession>
<feature type="compositionally biased region" description="Polar residues" evidence="1">
    <location>
        <begin position="103"/>
        <end position="115"/>
    </location>
</feature>
<dbReference type="Proteomes" id="UP000011058">
    <property type="component" value="Chromosome"/>
</dbReference>
<evidence type="ECO:0000313" key="3">
    <source>
        <dbReference type="EMBL" id="CCG98631.1"/>
    </source>
</evidence>
<evidence type="ECO:0000256" key="1">
    <source>
        <dbReference type="SAM" id="MobiDB-lite"/>
    </source>
</evidence>
<organism evidence="3 4">
    <name type="scientific">Fibrella aestuarina BUZ 2</name>
    <dbReference type="NCBI Taxonomy" id="1166018"/>
    <lineage>
        <taxon>Bacteria</taxon>
        <taxon>Pseudomonadati</taxon>
        <taxon>Bacteroidota</taxon>
        <taxon>Cytophagia</taxon>
        <taxon>Cytophagales</taxon>
        <taxon>Spirosomataceae</taxon>
        <taxon>Fibrella</taxon>
    </lineage>
</organism>